<evidence type="ECO:0000313" key="9">
    <source>
        <dbReference type="Proteomes" id="UP000612585"/>
    </source>
</evidence>
<dbReference type="SUPFAM" id="SSF103473">
    <property type="entry name" value="MFS general substrate transporter"/>
    <property type="match status" value="1"/>
</dbReference>
<dbReference type="PANTHER" id="PTHR23542:SF1">
    <property type="entry name" value="MAJOR FACILITATOR SUPERFAMILY (MFS) PROFILE DOMAIN-CONTAINING PROTEIN"/>
    <property type="match status" value="1"/>
</dbReference>
<keyword evidence="3 6" id="KW-1133">Transmembrane helix</keyword>
<name>A0A8J4E442_9ACTN</name>
<dbReference type="GO" id="GO:0005886">
    <property type="term" value="C:plasma membrane"/>
    <property type="evidence" value="ECO:0007669"/>
    <property type="project" value="UniProtKB-SubCell"/>
</dbReference>
<keyword evidence="2 6" id="KW-0812">Transmembrane</keyword>
<evidence type="ECO:0000256" key="6">
    <source>
        <dbReference type="SAM" id="Phobius"/>
    </source>
</evidence>
<feature type="transmembrane region" description="Helical" evidence="6">
    <location>
        <begin position="337"/>
        <end position="357"/>
    </location>
</feature>
<feature type="region of interest" description="Disordered" evidence="5">
    <location>
        <begin position="394"/>
        <end position="415"/>
    </location>
</feature>
<organism evidence="8 9">
    <name type="scientific">Virgisporangium aurantiacum</name>
    <dbReference type="NCBI Taxonomy" id="175570"/>
    <lineage>
        <taxon>Bacteria</taxon>
        <taxon>Bacillati</taxon>
        <taxon>Actinomycetota</taxon>
        <taxon>Actinomycetes</taxon>
        <taxon>Micromonosporales</taxon>
        <taxon>Micromonosporaceae</taxon>
        <taxon>Virgisporangium</taxon>
    </lineage>
</organism>
<dbReference type="Pfam" id="PF07690">
    <property type="entry name" value="MFS_1"/>
    <property type="match status" value="1"/>
</dbReference>
<feature type="transmembrane region" description="Helical" evidence="6">
    <location>
        <begin position="249"/>
        <end position="267"/>
    </location>
</feature>
<feature type="domain" description="Major facilitator superfamily (MFS) profile" evidence="7">
    <location>
        <begin position="169"/>
        <end position="422"/>
    </location>
</feature>
<sequence>MRLGPYRQVLGMPGMRSLMLLAIVARVPVVAAPITLTLHVVLDLDRGYAAAGLLASVLTLASTVGAPLLGRLIDRRSLRTTLLVTTIAELIFWSIAPVLPYPVLLVAGAVLGLLTMPVFSVVRQSIAALVPVASRRPAYAIDSMAVELSFMVGPALAVLLVTQLSATITMYLVGGAIVLAGIGLYIQNPPVRTADEEEEASAGVKVSRREWLKPGFLALLVLTAATTAVLAATDIALVAELRASGDTSWIGLLMAVWALYSIIGGFVYGSLKRAVPTVVLVALIGLFTMPISLVDGVLLLALALIPAGALCAPSLAASADAVSRLVPSGARGEAMGLYNSALTLGLAIGAPLAGAVVDAAGPEWGFVAVGAVTLTLALAMFPFVRKLSGPTTPNTAADPVAASAPRAEEPAKTSDEARLIAL</sequence>
<dbReference type="Gene3D" id="1.20.1250.20">
    <property type="entry name" value="MFS general substrate transporter like domains"/>
    <property type="match status" value="2"/>
</dbReference>
<accession>A0A8J4E442</accession>
<dbReference type="Proteomes" id="UP000612585">
    <property type="component" value="Unassembled WGS sequence"/>
</dbReference>
<dbReference type="InterPro" id="IPR011701">
    <property type="entry name" value="MFS"/>
</dbReference>
<dbReference type="PANTHER" id="PTHR23542">
    <property type="match status" value="1"/>
</dbReference>
<gene>
    <name evidence="8" type="ORF">Vau01_081140</name>
</gene>
<dbReference type="RefSeq" id="WP_204005089.1">
    <property type="nucleotide sequence ID" value="NZ_BOPG01000057.1"/>
</dbReference>
<feature type="transmembrane region" description="Helical" evidence="6">
    <location>
        <begin position="168"/>
        <end position="186"/>
    </location>
</feature>
<dbReference type="EMBL" id="BOPG01000057">
    <property type="protein sequence ID" value="GIJ60598.1"/>
    <property type="molecule type" value="Genomic_DNA"/>
</dbReference>
<keyword evidence="4 6" id="KW-0472">Membrane</keyword>
<comment type="caution">
    <text evidence="8">The sequence shown here is derived from an EMBL/GenBank/DDBJ whole genome shotgun (WGS) entry which is preliminary data.</text>
</comment>
<comment type="subcellular location">
    <subcellularLocation>
        <location evidence="1">Cell membrane</location>
        <topology evidence="1">Multi-pass membrane protein</topology>
    </subcellularLocation>
</comment>
<dbReference type="InterPro" id="IPR036259">
    <property type="entry name" value="MFS_trans_sf"/>
</dbReference>
<evidence type="ECO:0000313" key="8">
    <source>
        <dbReference type="EMBL" id="GIJ60598.1"/>
    </source>
</evidence>
<keyword evidence="9" id="KW-1185">Reference proteome</keyword>
<evidence type="ECO:0000256" key="4">
    <source>
        <dbReference type="ARBA" id="ARBA00023136"/>
    </source>
</evidence>
<dbReference type="InterPro" id="IPR020846">
    <property type="entry name" value="MFS_dom"/>
</dbReference>
<evidence type="ECO:0000256" key="2">
    <source>
        <dbReference type="ARBA" id="ARBA00022692"/>
    </source>
</evidence>
<feature type="transmembrane region" description="Helical" evidence="6">
    <location>
        <begin position="363"/>
        <end position="384"/>
    </location>
</feature>
<feature type="compositionally biased region" description="Low complexity" evidence="5">
    <location>
        <begin position="394"/>
        <end position="405"/>
    </location>
</feature>
<evidence type="ECO:0000256" key="3">
    <source>
        <dbReference type="ARBA" id="ARBA00022989"/>
    </source>
</evidence>
<feature type="transmembrane region" description="Helical" evidence="6">
    <location>
        <begin position="274"/>
        <end position="291"/>
    </location>
</feature>
<dbReference type="PROSITE" id="PS50850">
    <property type="entry name" value="MFS"/>
    <property type="match status" value="1"/>
</dbReference>
<dbReference type="AlphaFoldDB" id="A0A8J4E442"/>
<reference evidence="8" key="1">
    <citation type="submission" date="2021-01" db="EMBL/GenBank/DDBJ databases">
        <title>Whole genome shotgun sequence of Virgisporangium aurantiacum NBRC 16421.</title>
        <authorList>
            <person name="Komaki H."/>
            <person name="Tamura T."/>
        </authorList>
    </citation>
    <scope>NUCLEOTIDE SEQUENCE</scope>
    <source>
        <strain evidence="8">NBRC 16421</strain>
    </source>
</reference>
<proteinExistence type="predicted"/>
<feature type="transmembrane region" description="Helical" evidence="6">
    <location>
        <begin position="215"/>
        <end position="237"/>
    </location>
</feature>
<dbReference type="GO" id="GO:0022857">
    <property type="term" value="F:transmembrane transporter activity"/>
    <property type="evidence" value="ECO:0007669"/>
    <property type="project" value="InterPro"/>
</dbReference>
<evidence type="ECO:0000256" key="1">
    <source>
        <dbReference type="ARBA" id="ARBA00004651"/>
    </source>
</evidence>
<feature type="transmembrane region" description="Helical" evidence="6">
    <location>
        <begin position="47"/>
        <end position="70"/>
    </location>
</feature>
<evidence type="ECO:0000256" key="5">
    <source>
        <dbReference type="SAM" id="MobiDB-lite"/>
    </source>
</evidence>
<evidence type="ECO:0000259" key="7">
    <source>
        <dbReference type="PROSITE" id="PS50850"/>
    </source>
</evidence>
<feature type="transmembrane region" description="Helical" evidence="6">
    <location>
        <begin position="101"/>
        <end position="122"/>
    </location>
</feature>
<protein>
    <submittedName>
        <fullName evidence="8">MFS transporter</fullName>
    </submittedName>
</protein>
<feature type="compositionally biased region" description="Basic and acidic residues" evidence="5">
    <location>
        <begin position="406"/>
        <end position="415"/>
    </location>
</feature>